<evidence type="ECO:0000313" key="5">
    <source>
        <dbReference type="EMBL" id="RRT37968.1"/>
    </source>
</evidence>
<evidence type="ECO:0000313" key="6">
    <source>
        <dbReference type="Proteomes" id="UP000287651"/>
    </source>
</evidence>
<feature type="region of interest" description="Disordered" evidence="4">
    <location>
        <begin position="1"/>
        <end position="92"/>
    </location>
</feature>
<dbReference type="AlphaFoldDB" id="A0A426XEQ7"/>
<accession>A0A426XEQ7</accession>
<keyword evidence="1" id="KW-0963">Cytoplasm</keyword>
<dbReference type="GO" id="GO:0070043">
    <property type="term" value="F:rRNA (guanine-N7-)-methyltransferase activity"/>
    <property type="evidence" value="ECO:0007669"/>
    <property type="project" value="TreeGrafter"/>
</dbReference>
<sequence length="304" mass="32925">DGRGVGGERSDLYPAVGGGRSHHQRVNRCPSPTAASLFRPSPPPPIAAPSASATAASSPPSPSRQQRPPYVRPKTAPKFHPLPPPASPSLLATHSLPTRRTKSLSTSAPCSNGTRYTRQLPSVWKKLCKKTRVFEAISIVLGCTFMWQRMNLTAVTEEREVMSRHVEDSLAILPPLWRSYLSHCCSSSPCDGLNVVDVGSGAGLPGLILAIACPSNHSATLLFLCHLLTIKLYMFLLDSYNGQNVGQSIDYRELFDVAVARAVAEMRTLAFFNTAEYCLPLVRVGGLFIAAKGSDPQVKFIFLI</sequence>
<dbReference type="Proteomes" id="UP000287651">
    <property type="component" value="Unassembled WGS sequence"/>
</dbReference>
<dbReference type="Pfam" id="PF02527">
    <property type="entry name" value="GidB"/>
    <property type="match status" value="1"/>
</dbReference>
<dbReference type="EMBL" id="AMZH03021678">
    <property type="protein sequence ID" value="RRT37968.1"/>
    <property type="molecule type" value="Genomic_DNA"/>
</dbReference>
<feature type="non-terminal residue" evidence="5">
    <location>
        <position position="1"/>
    </location>
</feature>
<keyword evidence="2" id="KW-0698">rRNA processing</keyword>
<comment type="caution">
    <text evidence="5">The sequence shown here is derived from an EMBL/GenBank/DDBJ whole genome shotgun (WGS) entry which is preliminary data.</text>
</comment>
<dbReference type="InterPro" id="IPR029063">
    <property type="entry name" value="SAM-dependent_MTases_sf"/>
</dbReference>
<evidence type="ECO:0000256" key="3">
    <source>
        <dbReference type="ARBA" id="ARBA00022679"/>
    </source>
</evidence>
<protein>
    <submittedName>
        <fullName evidence="5">Uncharacterized protein</fullName>
    </submittedName>
</protein>
<name>A0A426XEQ7_ENSVE</name>
<dbReference type="InterPro" id="IPR003682">
    <property type="entry name" value="rRNA_ssu_MeTfrase_G"/>
</dbReference>
<dbReference type="PANTHER" id="PTHR31760">
    <property type="entry name" value="S-ADENOSYL-L-METHIONINE-DEPENDENT METHYLTRANSFERASES SUPERFAMILY PROTEIN"/>
    <property type="match status" value="1"/>
</dbReference>
<feature type="compositionally biased region" description="Low complexity" evidence="4">
    <location>
        <begin position="48"/>
        <end position="79"/>
    </location>
</feature>
<feature type="compositionally biased region" description="Basic and acidic residues" evidence="4">
    <location>
        <begin position="1"/>
        <end position="11"/>
    </location>
</feature>
<gene>
    <name evidence="5" type="ORF">B296_00055107</name>
</gene>
<dbReference type="SUPFAM" id="SSF53335">
    <property type="entry name" value="S-adenosyl-L-methionine-dependent methyltransferases"/>
    <property type="match status" value="1"/>
</dbReference>
<proteinExistence type="inferred from homology"/>
<evidence type="ECO:0000256" key="4">
    <source>
        <dbReference type="SAM" id="MobiDB-lite"/>
    </source>
</evidence>
<dbReference type="Gene3D" id="3.40.50.150">
    <property type="entry name" value="Vaccinia Virus protein VP39"/>
    <property type="match status" value="2"/>
</dbReference>
<keyword evidence="3" id="KW-0808">Transferase</keyword>
<dbReference type="GO" id="GO:0005829">
    <property type="term" value="C:cytosol"/>
    <property type="evidence" value="ECO:0007669"/>
    <property type="project" value="TreeGrafter"/>
</dbReference>
<reference evidence="5 6" key="1">
    <citation type="journal article" date="2014" name="Agronomy (Basel)">
        <title>A Draft Genome Sequence for Ensete ventricosum, the Drought-Tolerant Tree Against Hunger.</title>
        <authorList>
            <person name="Harrison J."/>
            <person name="Moore K.A."/>
            <person name="Paszkiewicz K."/>
            <person name="Jones T."/>
            <person name="Grant M."/>
            <person name="Ambacheew D."/>
            <person name="Muzemil S."/>
            <person name="Studholme D.J."/>
        </authorList>
    </citation>
    <scope>NUCLEOTIDE SEQUENCE [LARGE SCALE GENOMIC DNA]</scope>
</reference>
<organism evidence="5 6">
    <name type="scientific">Ensete ventricosum</name>
    <name type="common">Abyssinian banana</name>
    <name type="synonym">Musa ensete</name>
    <dbReference type="NCBI Taxonomy" id="4639"/>
    <lineage>
        <taxon>Eukaryota</taxon>
        <taxon>Viridiplantae</taxon>
        <taxon>Streptophyta</taxon>
        <taxon>Embryophyta</taxon>
        <taxon>Tracheophyta</taxon>
        <taxon>Spermatophyta</taxon>
        <taxon>Magnoliopsida</taxon>
        <taxon>Liliopsida</taxon>
        <taxon>Zingiberales</taxon>
        <taxon>Musaceae</taxon>
        <taxon>Ensete</taxon>
    </lineage>
</organism>
<evidence type="ECO:0000256" key="1">
    <source>
        <dbReference type="ARBA" id="ARBA00022490"/>
    </source>
</evidence>
<dbReference type="PANTHER" id="PTHR31760:SF0">
    <property type="entry name" value="S-ADENOSYL-L-METHIONINE-DEPENDENT METHYLTRANSFERASES SUPERFAMILY PROTEIN"/>
    <property type="match status" value="1"/>
</dbReference>
<dbReference type="HAMAP" id="MF_00074">
    <property type="entry name" value="16SrRNA_methyltr_G"/>
    <property type="match status" value="1"/>
</dbReference>
<evidence type="ECO:0000256" key="2">
    <source>
        <dbReference type="ARBA" id="ARBA00022552"/>
    </source>
</evidence>